<keyword evidence="1" id="KW-0812">Transmembrane</keyword>
<evidence type="ECO:0000256" key="1">
    <source>
        <dbReference type="SAM" id="Phobius"/>
    </source>
</evidence>
<proteinExistence type="predicted"/>
<evidence type="ECO:0000256" key="2">
    <source>
        <dbReference type="SAM" id="SignalP"/>
    </source>
</evidence>
<feature type="signal peptide" evidence="2">
    <location>
        <begin position="1"/>
        <end position="23"/>
    </location>
</feature>
<dbReference type="Proteomes" id="UP001382455">
    <property type="component" value="Unassembled WGS sequence"/>
</dbReference>
<comment type="caution">
    <text evidence="3">The sequence shown here is derived from an EMBL/GenBank/DDBJ whole genome shotgun (WGS) entry which is preliminary data.</text>
</comment>
<sequence>MKFIKSIVISSVLFAAMPYHANAASDNFSEASKHSSLATVHSAKGSAQVASGVVAVPLLAAGSVGMVSMAAGDKAMRTAKSLSKKPDAPLEITEVTITVDRSPAHAMKKKCKQ</sequence>
<protein>
    <submittedName>
        <fullName evidence="3">Uncharacterized protein</fullName>
    </submittedName>
</protein>
<gene>
    <name evidence="3" type="ORF">WAE96_14530</name>
</gene>
<feature type="transmembrane region" description="Helical" evidence="1">
    <location>
        <begin position="47"/>
        <end position="71"/>
    </location>
</feature>
<dbReference type="EMBL" id="JBAWKS010000002">
    <property type="protein sequence ID" value="MEI4550884.1"/>
    <property type="molecule type" value="Genomic_DNA"/>
</dbReference>
<evidence type="ECO:0000313" key="3">
    <source>
        <dbReference type="EMBL" id="MEI4550884.1"/>
    </source>
</evidence>
<reference evidence="3 4" key="1">
    <citation type="submission" date="2023-12" db="EMBL/GenBank/DDBJ databases">
        <title>Friends and Foes: Symbiotic and Algicidal bacterial influence on Karenia brevis blooms.</title>
        <authorList>
            <person name="Fei C."/>
            <person name="Mohamed A.R."/>
            <person name="Booker A."/>
            <person name="Arshad M."/>
            <person name="Klass S."/>
            <person name="Ahn S."/>
            <person name="Gilbert P.M."/>
            <person name="Heil C.A."/>
            <person name="Martinez J.M."/>
            <person name="Amin S.A."/>
        </authorList>
    </citation>
    <scope>NUCLEOTIDE SEQUENCE [LARGE SCALE GENOMIC DNA]</scope>
    <source>
        <strain evidence="3 4">CE15</strain>
    </source>
</reference>
<keyword evidence="4" id="KW-1185">Reference proteome</keyword>
<keyword evidence="2" id="KW-0732">Signal</keyword>
<keyword evidence="1" id="KW-0472">Membrane</keyword>
<accession>A0ABU8EV93</accession>
<name>A0ABU8EV93_9GAMM</name>
<keyword evidence="1" id="KW-1133">Transmembrane helix</keyword>
<evidence type="ECO:0000313" key="4">
    <source>
        <dbReference type="Proteomes" id="UP001382455"/>
    </source>
</evidence>
<organism evidence="3 4">
    <name type="scientific">Pseudoalteromonas spongiae</name>
    <dbReference type="NCBI Taxonomy" id="298657"/>
    <lineage>
        <taxon>Bacteria</taxon>
        <taxon>Pseudomonadati</taxon>
        <taxon>Pseudomonadota</taxon>
        <taxon>Gammaproteobacteria</taxon>
        <taxon>Alteromonadales</taxon>
        <taxon>Pseudoalteromonadaceae</taxon>
        <taxon>Pseudoalteromonas</taxon>
    </lineage>
</organism>
<feature type="chain" id="PRO_5046671938" evidence="2">
    <location>
        <begin position="24"/>
        <end position="113"/>
    </location>
</feature>
<dbReference type="RefSeq" id="WP_336435956.1">
    <property type="nucleotide sequence ID" value="NZ_JBAWKS010000002.1"/>
</dbReference>